<dbReference type="PANTHER" id="PTHR37937">
    <property type="entry name" value="CONJUGATIVE TRANSFER: DNA TRANSPORT"/>
    <property type="match status" value="1"/>
</dbReference>
<dbReference type="Gene3D" id="3.40.50.300">
    <property type="entry name" value="P-loop containing nucleotide triphosphate hydrolases"/>
    <property type="match status" value="1"/>
</dbReference>
<comment type="caution">
    <text evidence="8">The sequence shown here is derived from an EMBL/GenBank/DDBJ whole genome shotgun (WGS) entry which is preliminary data.</text>
</comment>
<dbReference type="InterPro" id="IPR051539">
    <property type="entry name" value="T4SS-coupling_protein"/>
</dbReference>
<comment type="subcellular location">
    <subcellularLocation>
        <location evidence="1">Cell membrane</location>
        <topology evidence="1">Multi-pass membrane protein</topology>
    </subcellularLocation>
</comment>
<comment type="similarity">
    <text evidence="2">Belongs to the VirD4/TraG family.</text>
</comment>
<dbReference type="EMBL" id="JAYLLH010000066">
    <property type="protein sequence ID" value="MEC3863451.1"/>
    <property type="molecule type" value="Genomic_DNA"/>
</dbReference>
<reference evidence="8 9" key="1">
    <citation type="submission" date="2024-01" db="EMBL/GenBank/DDBJ databases">
        <title>Mesobacterium rodlantinim sp. nov., isolated from shallow sea hydrothermal systems off Kueishantao Island.</title>
        <authorList>
            <person name="Su Z."/>
            <person name="Tang K."/>
        </authorList>
    </citation>
    <scope>NUCLEOTIDE SEQUENCE [LARGE SCALE GENOMIC DNA]</scope>
    <source>
        <strain evidence="8 9">TK19101</strain>
    </source>
</reference>
<keyword evidence="5" id="KW-1133">Transmembrane helix</keyword>
<keyword evidence="4" id="KW-0812">Transmembrane</keyword>
<evidence type="ECO:0000313" key="9">
    <source>
        <dbReference type="Proteomes" id="UP001348149"/>
    </source>
</evidence>
<name>A0ABU6HNM9_9RHOB</name>
<evidence type="ECO:0000313" key="8">
    <source>
        <dbReference type="EMBL" id="MEC3863451.1"/>
    </source>
</evidence>
<evidence type="ECO:0000256" key="5">
    <source>
        <dbReference type="ARBA" id="ARBA00022989"/>
    </source>
</evidence>
<dbReference type="InterPro" id="IPR003688">
    <property type="entry name" value="TraG/VirD4"/>
</dbReference>
<evidence type="ECO:0000256" key="6">
    <source>
        <dbReference type="ARBA" id="ARBA00023136"/>
    </source>
</evidence>
<sequence>MISAAIPALISYGVYANLRGSSADPTWLYLSGGCAAFFGTVAAIRFARDWGIWFAAKQLAKPIGIYGATRGLNEHDPREFGLKTTNTNGDGLFLGMKSDDVKPMPLFYDGDSHGLIVAGTGGGKTSSLSKPMRLSLGAHRNAIITAKGEDMAVSLHRFLTKELRQEVVCIDPYRLMKRHGIKSDDYNPCDVLVALVGESSPEIFEKAHEIALVLLPEHSPGGGENKIFRDMGRGFIAFGLIFLAIEQASTGELCCNLAYLNRLLNEGTDELAMFFGRMAACPDYDGAVARAGRRMLSKFKKSAKSAENFITEPQAALQIFEPVTHIGKSVEYTTFNPADLKTPGKKITIFIILPPEKSQLTSTYIGLCLNMLLVGCIEANRFEPRVTVLADEFENIAPGPLPIVERVLKIGRTRGVQLWAFAQAMQGGLEAKYGDLAQMFFSQTAVQLLWDIRNVDEAEKYSKRAGKVSFIKPHFGPAQDLYDQRPQEEPIDYIRIDELTQMPKFKSILFFEQNPPMMLDLVHYNQCAEWSELVDSVPGAPAEPEFARQFSVTPREPKSSRLRSAARRFGQKLRSE</sequence>
<evidence type="ECO:0000256" key="7">
    <source>
        <dbReference type="SAM" id="MobiDB-lite"/>
    </source>
</evidence>
<dbReference type="InterPro" id="IPR027417">
    <property type="entry name" value="P-loop_NTPase"/>
</dbReference>
<feature type="region of interest" description="Disordered" evidence="7">
    <location>
        <begin position="546"/>
        <end position="576"/>
    </location>
</feature>
<feature type="compositionally biased region" description="Basic residues" evidence="7">
    <location>
        <begin position="560"/>
        <end position="576"/>
    </location>
</feature>
<keyword evidence="3" id="KW-1003">Cell membrane</keyword>
<organism evidence="8 9">
    <name type="scientific">Mesobacterium hydrothermale</name>
    <dbReference type="NCBI Taxonomy" id="3111907"/>
    <lineage>
        <taxon>Bacteria</taxon>
        <taxon>Pseudomonadati</taxon>
        <taxon>Pseudomonadota</taxon>
        <taxon>Alphaproteobacteria</taxon>
        <taxon>Rhodobacterales</taxon>
        <taxon>Roseobacteraceae</taxon>
        <taxon>Mesobacterium</taxon>
    </lineage>
</organism>
<evidence type="ECO:0000256" key="3">
    <source>
        <dbReference type="ARBA" id="ARBA00022475"/>
    </source>
</evidence>
<proteinExistence type="inferred from homology"/>
<protein>
    <submittedName>
        <fullName evidence="8">Type IV secretory system conjugative DNA transfer family protein</fullName>
    </submittedName>
</protein>
<dbReference type="SUPFAM" id="SSF52540">
    <property type="entry name" value="P-loop containing nucleoside triphosphate hydrolases"/>
    <property type="match status" value="1"/>
</dbReference>
<keyword evidence="9" id="KW-1185">Reference proteome</keyword>
<dbReference type="PANTHER" id="PTHR37937:SF1">
    <property type="entry name" value="CONJUGATIVE TRANSFER: DNA TRANSPORT"/>
    <property type="match status" value="1"/>
</dbReference>
<evidence type="ECO:0000256" key="2">
    <source>
        <dbReference type="ARBA" id="ARBA00008806"/>
    </source>
</evidence>
<dbReference type="Proteomes" id="UP001348149">
    <property type="component" value="Unassembled WGS sequence"/>
</dbReference>
<evidence type="ECO:0000256" key="4">
    <source>
        <dbReference type="ARBA" id="ARBA00022692"/>
    </source>
</evidence>
<dbReference type="RefSeq" id="WP_326299561.1">
    <property type="nucleotide sequence ID" value="NZ_JAYLLH010000066.1"/>
</dbReference>
<dbReference type="CDD" id="cd01127">
    <property type="entry name" value="TrwB_TraG_TraD_VirD4"/>
    <property type="match status" value="1"/>
</dbReference>
<keyword evidence="6" id="KW-0472">Membrane</keyword>
<evidence type="ECO:0000256" key="1">
    <source>
        <dbReference type="ARBA" id="ARBA00004651"/>
    </source>
</evidence>
<accession>A0ABU6HNM9</accession>
<gene>
    <name evidence="8" type="ORF">VK792_19395</name>
</gene>
<dbReference type="Pfam" id="PF02534">
    <property type="entry name" value="T4SS-DNA_transf"/>
    <property type="match status" value="1"/>
</dbReference>